<dbReference type="AlphaFoldDB" id="A0A2I0ACH5"/>
<proteinExistence type="predicted"/>
<keyword evidence="3" id="KW-1185">Reference proteome</keyword>
<keyword evidence="1" id="KW-0732">Signal</keyword>
<protein>
    <submittedName>
        <fullName evidence="2">Uncharacterized protein</fullName>
    </submittedName>
</protein>
<dbReference type="Proteomes" id="UP000236161">
    <property type="component" value="Unassembled WGS sequence"/>
</dbReference>
<evidence type="ECO:0000313" key="3">
    <source>
        <dbReference type="Proteomes" id="UP000236161"/>
    </source>
</evidence>
<dbReference type="EMBL" id="KZ451999">
    <property type="protein sequence ID" value="PKA53229.1"/>
    <property type="molecule type" value="Genomic_DNA"/>
</dbReference>
<reference evidence="2 3" key="1">
    <citation type="journal article" date="2017" name="Nature">
        <title>The Apostasia genome and the evolution of orchids.</title>
        <authorList>
            <person name="Zhang G.Q."/>
            <person name="Liu K.W."/>
            <person name="Li Z."/>
            <person name="Lohaus R."/>
            <person name="Hsiao Y.Y."/>
            <person name="Niu S.C."/>
            <person name="Wang J.Y."/>
            <person name="Lin Y.C."/>
            <person name="Xu Q."/>
            <person name="Chen L.J."/>
            <person name="Yoshida K."/>
            <person name="Fujiwara S."/>
            <person name="Wang Z.W."/>
            <person name="Zhang Y.Q."/>
            <person name="Mitsuda N."/>
            <person name="Wang M."/>
            <person name="Liu G.H."/>
            <person name="Pecoraro L."/>
            <person name="Huang H.X."/>
            <person name="Xiao X.J."/>
            <person name="Lin M."/>
            <person name="Wu X.Y."/>
            <person name="Wu W.L."/>
            <person name="Chen Y.Y."/>
            <person name="Chang S.B."/>
            <person name="Sakamoto S."/>
            <person name="Ohme-Takagi M."/>
            <person name="Yagi M."/>
            <person name="Zeng S.J."/>
            <person name="Shen C.Y."/>
            <person name="Yeh C.M."/>
            <person name="Luo Y.B."/>
            <person name="Tsai W.C."/>
            <person name="Van de Peer Y."/>
            <person name="Liu Z.J."/>
        </authorList>
    </citation>
    <scope>NUCLEOTIDE SEQUENCE [LARGE SCALE GENOMIC DNA]</scope>
    <source>
        <strain evidence="3">cv. Shenzhen</strain>
        <tissue evidence="2">Stem</tissue>
    </source>
</reference>
<feature type="signal peptide" evidence="1">
    <location>
        <begin position="1"/>
        <end position="25"/>
    </location>
</feature>
<accession>A0A2I0ACH5</accession>
<evidence type="ECO:0000256" key="1">
    <source>
        <dbReference type="SAM" id="SignalP"/>
    </source>
</evidence>
<sequence length="77" mass="8803">MWRLFTRSSILDGVLLAFTVTPEKAANFILGKLLNNWARGIPSPGFVLGTPVRFSWTRRSLEATQRMSNLLRRLKMP</sequence>
<evidence type="ECO:0000313" key="2">
    <source>
        <dbReference type="EMBL" id="PKA53229.1"/>
    </source>
</evidence>
<gene>
    <name evidence="2" type="ORF">AXF42_Ash009959</name>
</gene>
<name>A0A2I0ACH5_9ASPA</name>
<organism evidence="2 3">
    <name type="scientific">Apostasia shenzhenica</name>
    <dbReference type="NCBI Taxonomy" id="1088818"/>
    <lineage>
        <taxon>Eukaryota</taxon>
        <taxon>Viridiplantae</taxon>
        <taxon>Streptophyta</taxon>
        <taxon>Embryophyta</taxon>
        <taxon>Tracheophyta</taxon>
        <taxon>Spermatophyta</taxon>
        <taxon>Magnoliopsida</taxon>
        <taxon>Liliopsida</taxon>
        <taxon>Asparagales</taxon>
        <taxon>Orchidaceae</taxon>
        <taxon>Apostasioideae</taxon>
        <taxon>Apostasia</taxon>
    </lineage>
</organism>
<feature type="chain" id="PRO_5014152737" evidence="1">
    <location>
        <begin position="26"/>
        <end position="77"/>
    </location>
</feature>